<dbReference type="VEuPathDB" id="FungiDB:L203_02625"/>
<dbReference type="GO" id="GO:0005666">
    <property type="term" value="C:RNA polymerase III complex"/>
    <property type="evidence" value="ECO:0007669"/>
    <property type="project" value="InterPro"/>
</dbReference>
<keyword evidence="8" id="KW-1185">Reference proteome</keyword>
<keyword evidence="4" id="KW-0804">Transcription</keyword>
<feature type="compositionally biased region" description="Basic and acidic residues" evidence="6">
    <location>
        <begin position="287"/>
        <end position="307"/>
    </location>
</feature>
<reference evidence="7" key="1">
    <citation type="submission" date="2016-06" db="EMBL/GenBank/DDBJ databases">
        <authorList>
            <person name="Cuomo C."/>
            <person name="Litvintseva A."/>
            <person name="Heitman J."/>
            <person name="Chen Y."/>
            <person name="Sun S."/>
            <person name="Springer D."/>
            <person name="Dromer F."/>
            <person name="Young S."/>
            <person name="Zeng Q."/>
            <person name="Chapman S."/>
            <person name="Gujja S."/>
            <person name="Saif S."/>
            <person name="Birren B."/>
        </authorList>
    </citation>
    <scope>NUCLEOTIDE SEQUENCE</scope>
    <source>
        <strain evidence="7">CBS 7841</strain>
    </source>
</reference>
<dbReference type="Pfam" id="PF05158">
    <property type="entry name" value="RNA_pol_Rpc34"/>
    <property type="match status" value="1"/>
</dbReference>
<dbReference type="PANTHER" id="PTHR12780">
    <property type="entry name" value="RNA POLYMERASE III DNA DIRECTED , 39KD SUBUNIT-RELATED"/>
    <property type="match status" value="1"/>
</dbReference>
<feature type="compositionally biased region" description="Basic and acidic residues" evidence="6">
    <location>
        <begin position="316"/>
        <end position="327"/>
    </location>
</feature>
<dbReference type="InterPro" id="IPR016049">
    <property type="entry name" value="RNA_pol_Rpc34-like"/>
</dbReference>
<evidence type="ECO:0000256" key="1">
    <source>
        <dbReference type="ARBA" id="ARBA00004123"/>
    </source>
</evidence>
<reference evidence="7" key="2">
    <citation type="journal article" date="2022" name="Elife">
        <title>Obligate sexual reproduction of a homothallic fungus closely related to the Cryptococcus pathogenic species complex.</title>
        <authorList>
            <person name="Passer A.R."/>
            <person name="Clancey S.A."/>
            <person name="Shea T."/>
            <person name="David-Palma M."/>
            <person name="Averette A.F."/>
            <person name="Boekhout T."/>
            <person name="Porcel B.M."/>
            <person name="Nowrousian M."/>
            <person name="Cuomo C.A."/>
            <person name="Sun S."/>
            <person name="Heitman J."/>
            <person name="Coelho M.A."/>
        </authorList>
    </citation>
    <scope>NUCLEOTIDE SEQUENCE</scope>
    <source>
        <strain evidence="7">CBS 7841</strain>
    </source>
</reference>
<reference evidence="7" key="3">
    <citation type="submission" date="2024-01" db="EMBL/GenBank/DDBJ databases">
        <authorList>
            <person name="Coelho M.A."/>
            <person name="David-Palma M."/>
            <person name="Shea T."/>
            <person name="Sun S."/>
            <person name="Cuomo C.A."/>
            <person name="Heitman J."/>
        </authorList>
    </citation>
    <scope>NUCLEOTIDE SEQUENCE</scope>
    <source>
        <strain evidence="7">CBS 7841</strain>
    </source>
</reference>
<organism evidence="7 8">
    <name type="scientific">Cryptococcus depauperatus CBS 7841</name>
    <dbReference type="NCBI Taxonomy" id="1295531"/>
    <lineage>
        <taxon>Eukaryota</taxon>
        <taxon>Fungi</taxon>
        <taxon>Dikarya</taxon>
        <taxon>Basidiomycota</taxon>
        <taxon>Agaricomycotina</taxon>
        <taxon>Tremellomycetes</taxon>
        <taxon>Tremellales</taxon>
        <taxon>Cryptococcaceae</taxon>
        <taxon>Cryptococcus</taxon>
    </lineage>
</organism>
<dbReference type="InterPro" id="IPR036388">
    <property type="entry name" value="WH-like_DNA-bd_sf"/>
</dbReference>
<evidence type="ECO:0000313" key="8">
    <source>
        <dbReference type="Proteomes" id="UP000094043"/>
    </source>
</evidence>
<evidence type="ECO:0000256" key="5">
    <source>
        <dbReference type="ARBA" id="ARBA00023242"/>
    </source>
</evidence>
<evidence type="ECO:0000313" key="7">
    <source>
        <dbReference type="EMBL" id="WVN91121.1"/>
    </source>
</evidence>
<dbReference type="GeneID" id="91090580"/>
<dbReference type="SUPFAM" id="SSF46785">
    <property type="entry name" value="Winged helix' DNA-binding domain"/>
    <property type="match status" value="1"/>
</dbReference>
<dbReference type="AlphaFoldDB" id="A0A1E3IKZ4"/>
<feature type="compositionally biased region" description="Basic and acidic residues" evidence="6">
    <location>
        <begin position="354"/>
        <end position="364"/>
    </location>
</feature>
<keyword evidence="5" id="KW-0539">Nucleus</keyword>
<comment type="similarity">
    <text evidence="2">Belongs to the eukaryotic RPC34/RPC39 RNA polymerase subunit family.</text>
</comment>
<dbReference type="OrthoDB" id="613763at2759"/>
<feature type="compositionally biased region" description="Low complexity" evidence="6">
    <location>
        <begin position="390"/>
        <end position="423"/>
    </location>
</feature>
<gene>
    <name evidence="7" type="ORF">L203_106372</name>
</gene>
<dbReference type="EMBL" id="CP143791">
    <property type="protein sequence ID" value="WVN91121.1"/>
    <property type="molecule type" value="Genomic_DNA"/>
</dbReference>
<dbReference type="Gene3D" id="1.10.10.10">
    <property type="entry name" value="Winged helix-like DNA-binding domain superfamily/Winged helix DNA-binding domain"/>
    <property type="match status" value="1"/>
</dbReference>
<sequence>MTSMSTADQQVWKKVLAAKNKAMSLPQIEASFPSMNKKALNGSISSLVKLRLLSQGKGKGDDNVVMYQAHTPEEAKQKATLTQEQTLVLSIIRAAGNHGIAGHAISRKLGSDTLPLTMQRKALKTLESEGHIKQFKPVNAPTTPHYVMAHLKLPEELSGGVWFDDNKEYDQGLVETICAVLLNRVRNCTYVEDKKRSEQDKLLIPNAINTHTKYYPLLTPHALRQYVNKLGVTSATLSVKNVMECMRALELDGLVEAFNPIGDVAAPDSDSDDADTKRAVKKFKIESDDNSDREREKEKAKMKVKEKLKMKKRREKEKEKERREKEREKKRKEKERERERRRKEKKKARKKKEKEKDKRKKIDSDLEDDSDDMLISIDDEPGKKKKRLRSLSVSSVSSISSSPSSSSGSETDSDSSVSSVSSSQLDASTVPIKPSAALSSNTVTTPAQLFPGGLSGGLLDLSDTAVIYRATSRVSVPFRHTQVPCGKCPVFAFCEQDGPVNPNGCEYLFEWLNDGQGGWDKETLQKMGRG</sequence>
<dbReference type="InterPro" id="IPR007832">
    <property type="entry name" value="RNA_pol_Rpc34"/>
</dbReference>
<dbReference type="KEGG" id="cdep:91090580"/>
<accession>A0A1E3IKZ4</accession>
<protein>
    <submittedName>
        <fullName evidence="7">Uncharacterized protein</fullName>
    </submittedName>
</protein>
<dbReference type="InterPro" id="IPR036390">
    <property type="entry name" value="WH_DNA-bd_sf"/>
</dbReference>
<dbReference type="RefSeq" id="XP_066071821.1">
    <property type="nucleotide sequence ID" value="XM_066215724.1"/>
</dbReference>
<evidence type="ECO:0000256" key="6">
    <source>
        <dbReference type="SAM" id="MobiDB-lite"/>
    </source>
</evidence>
<comment type="subcellular location">
    <subcellularLocation>
        <location evidence="1">Nucleus</location>
    </subcellularLocation>
</comment>
<keyword evidence="3" id="KW-0240">DNA-directed RNA polymerase</keyword>
<evidence type="ECO:0000256" key="2">
    <source>
        <dbReference type="ARBA" id="ARBA00011038"/>
    </source>
</evidence>
<proteinExistence type="inferred from homology"/>
<feature type="region of interest" description="Disordered" evidence="6">
    <location>
        <begin position="287"/>
        <end position="429"/>
    </location>
</feature>
<dbReference type="Proteomes" id="UP000094043">
    <property type="component" value="Chromosome 8"/>
</dbReference>
<evidence type="ECO:0000256" key="3">
    <source>
        <dbReference type="ARBA" id="ARBA00022478"/>
    </source>
</evidence>
<dbReference type="GO" id="GO:0006383">
    <property type="term" value="P:transcription by RNA polymerase III"/>
    <property type="evidence" value="ECO:0007669"/>
    <property type="project" value="InterPro"/>
</dbReference>
<evidence type="ECO:0000256" key="4">
    <source>
        <dbReference type="ARBA" id="ARBA00023163"/>
    </source>
</evidence>
<name>A0A1E3IKZ4_9TREE</name>
<feature type="compositionally biased region" description="Basic residues" evidence="6">
    <location>
        <begin position="328"/>
        <end position="353"/>
    </location>
</feature>